<reference evidence="3 4" key="1">
    <citation type="submission" date="2019-07" db="EMBL/GenBank/DDBJ databases">
        <title>Genomic Encyclopedia of Type Strains, Phase IV (KMG-IV): sequencing the most valuable type-strain genomes for metagenomic binning, comparative biology and taxonomic classification.</title>
        <authorList>
            <person name="Goeker M."/>
        </authorList>
    </citation>
    <scope>NUCLEOTIDE SEQUENCE [LARGE SCALE GENOMIC DNA]</scope>
    <source>
        <strain evidence="3 4">DSM 44831</strain>
    </source>
</reference>
<dbReference type="EMBL" id="VMSD01000011">
    <property type="protein sequence ID" value="KAF0842554.1"/>
    <property type="molecule type" value="Genomic_DNA"/>
</dbReference>
<evidence type="ECO:0000313" key="3">
    <source>
        <dbReference type="EMBL" id="KAF0842554.1"/>
    </source>
</evidence>
<feature type="compositionally biased region" description="Low complexity" evidence="1">
    <location>
        <begin position="62"/>
        <end position="86"/>
    </location>
</feature>
<sequence>MTSEQQPTGGGPTHLWTIVGSVAGVLGVVATVLVGVAQCSTNSGGAGTGPVSTVTVQATTVAPSTTAAPTTSAQATTSAPSTGTTTNSGALPSESSSPTTLHFGPYGNERVCQSELDKVLVGSANFITRGCHEGDYERGPGWYFNYN</sequence>
<dbReference type="RefSeq" id="WP_157102110.1">
    <property type="nucleotide sequence ID" value="NZ_VMSD01000011.1"/>
</dbReference>
<proteinExistence type="predicted"/>
<keyword evidence="4" id="KW-1185">Reference proteome</keyword>
<protein>
    <submittedName>
        <fullName evidence="3">Uncharacterized protein</fullName>
    </submittedName>
</protein>
<gene>
    <name evidence="3" type="ORF">FNL39_111135</name>
</gene>
<organism evidence="3 4">
    <name type="scientific">Nocardia caishijiensis</name>
    <dbReference type="NCBI Taxonomy" id="184756"/>
    <lineage>
        <taxon>Bacteria</taxon>
        <taxon>Bacillati</taxon>
        <taxon>Actinomycetota</taxon>
        <taxon>Actinomycetes</taxon>
        <taxon>Mycobacteriales</taxon>
        <taxon>Nocardiaceae</taxon>
        <taxon>Nocardia</taxon>
    </lineage>
</organism>
<evidence type="ECO:0000256" key="1">
    <source>
        <dbReference type="SAM" id="MobiDB-lite"/>
    </source>
</evidence>
<keyword evidence="2" id="KW-0472">Membrane</keyword>
<evidence type="ECO:0000256" key="2">
    <source>
        <dbReference type="SAM" id="Phobius"/>
    </source>
</evidence>
<keyword evidence="2" id="KW-1133">Transmembrane helix</keyword>
<name>A0ABQ6YGN3_9NOCA</name>
<feature type="region of interest" description="Disordered" evidence="1">
    <location>
        <begin position="62"/>
        <end position="102"/>
    </location>
</feature>
<evidence type="ECO:0000313" key="4">
    <source>
        <dbReference type="Proteomes" id="UP000798951"/>
    </source>
</evidence>
<feature type="compositionally biased region" description="Polar residues" evidence="1">
    <location>
        <begin position="87"/>
        <end position="100"/>
    </location>
</feature>
<dbReference type="Proteomes" id="UP000798951">
    <property type="component" value="Unassembled WGS sequence"/>
</dbReference>
<comment type="caution">
    <text evidence="3">The sequence shown here is derived from an EMBL/GenBank/DDBJ whole genome shotgun (WGS) entry which is preliminary data.</text>
</comment>
<keyword evidence="2" id="KW-0812">Transmembrane</keyword>
<feature type="transmembrane region" description="Helical" evidence="2">
    <location>
        <begin position="15"/>
        <end position="36"/>
    </location>
</feature>
<accession>A0ABQ6YGN3</accession>